<evidence type="ECO:0000256" key="5">
    <source>
        <dbReference type="ARBA" id="ARBA00023136"/>
    </source>
</evidence>
<proteinExistence type="inferred from homology"/>
<protein>
    <submittedName>
        <fullName evidence="8">Solute carrier family 23 member 1-like</fullName>
    </submittedName>
</protein>
<evidence type="ECO:0000256" key="1">
    <source>
        <dbReference type="ARBA" id="ARBA00004141"/>
    </source>
</evidence>
<feature type="compositionally biased region" description="Low complexity" evidence="6">
    <location>
        <begin position="71"/>
        <end position="104"/>
    </location>
</feature>
<keyword evidence="3 7" id="KW-0812">Transmembrane</keyword>
<evidence type="ECO:0000256" key="2">
    <source>
        <dbReference type="ARBA" id="ARBA00008821"/>
    </source>
</evidence>
<feature type="transmembrane region" description="Helical" evidence="7">
    <location>
        <begin position="471"/>
        <end position="492"/>
    </location>
</feature>
<evidence type="ECO:0000256" key="7">
    <source>
        <dbReference type="SAM" id="Phobius"/>
    </source>
</evidence>
<keyword evidence="4 7" id="KW-1133">Transmembrane helix</keyword>
<feature type="compositionally biased region" description="Low complexity" evidence="6">
    <location>
        <begin position="35"/>
        <end position="50"/>
    </location>
</feature>
<name>A0AA36BR15_OCTVU</name>
<keyword evidence="9" id="KW-1185">Reference proteome</keyword>
<organism evidence="8 9">
    <name type="scientific">Octopus vulgaris</name>
    <name type="common">Common octopus</name>
    <dbReference type="NCBI Taxonomy" id="6645"/>
    <lineage>
        <taxon>Eukaryota</taxon>
        <taxon>Metazoa</taxon>
        <taxon>Spiralia</taxon>
        <taxon>Lophotrochozoa</taxon>
        <taxon>Mollusca</taxon>
        <taxon>Cephalopoda</taxon>
        <taxon>Coleoidea</taxon>
        <taxon>Octopodiformes</taxon>
        <taxon>Octopoda</taxon>
        <taxon>Incirrata</taxon>
        <taxon>Octopodidae</taxon>
        <taxon>Octopus</taxon>
    </lineage>
</organism>
<feature type="compositionally biased region" description="Pro residues" evidence="6">
    <location>
        <begin position="51"/>
        <end position="61"/>
    </location>
</feature>
<evidence type="ECO:0000256" key="3">
    <source>
        <dbReference type="ARBA" id="ARBA00022692"/>
    </source>
</evidence>
<dbReference type="GO" id="GO:0022857">
    <property type="term" value="F:transmembrane transporter activity"/>
    <property type="evidence" value="ECO:0007669"/>
    <property type="project" value="InterPro"/>
</dbReference>
<keyword evidence="5 7" id="KW-0472">Membrane</keyword>
<evidence type="ECO:0000313" key="9">
    <source>
        <dbReference type="Proteomes" id="UP001162480"/>
    </source>
</evidence>
<feature type="region of interest" description="Disordered" evidence="6">
    <location>
        <begin position="688"/>
        <end position="711"/>
    </location>
</feature>
<dbReference type="EMBL" id="OX597835">
    <property type="protein sequence ID" value="CAI9738976.1"/>
    <property type="molecule type" value="Genomic_DNA"/>
</dbReference>
<evidence type="ECO:0000313" key="8">
    <source>
        <dbReference type="EMBL" id="CAI9738976.1"/>
    </source>
</evidence>
<accession>A0AA36BR15</accession>
<feature type="compositionally biased region" description="Acidic residues" evidence="6">
    <location>
        <begin position="688"/>
        <end position="702"/>
    </location>
</feature>
<feature type="transmembrane region" description="Helical" evidence="7">
    <location>
        <begin position="366"/>
        <end position="388"/>
    </location>
</feature>
<dbReference type="Proteomes" id="UP001162480">
    <property type="component" value="Chromosome 22"/>
</dbReference>
<feature type="transmembrane region" description="Helical" evidence="7">
    <location>
        <begin position="554"/>
        <end position="580"/>
    </location>
</feature>
<sequence length="711" mass="77240">MDRKYEPVEVETSAGIETAFADSEQSRLGVDKQETTAASSPSSPTTLATQPPTPPLPPQPPYSQHERLLEAPVSSSSSPAPSSPSSTARNGSTNNNNNNNVASSDGGGGGSGDEIDAGRETRAEEVEEGGEVEESAGEEKLAHETAKLINLKDNLNTDINHFAHKDAGDGGGDDGWDPESKLVGDKEVEIVIEQQSNDLIYKQSLTPVSGNLSIAILIADFVCAEDDEILKTKLICTAMFMSGVSTFLQNTIGVRIPLYQGPASAYIVPLIAMGSMKEWSCDIDIENLNMTRNVSKAILLEEKKNDLMQQMTGSLVVAGAIHMVTSGFGMLGLLLRIIGPVTVVPAITLVGLFVYKPASRFSETNWGIALFVLALGLTLSLYLSKWSLPVLAWSRKKGFHIKRTMLHKTLAILICILVGWLVCGILTATNVFPNDPTLKSYKARTDSRIHVLKNFSWFYIPYPLQFGYPKFSIGMFVNFLVATIISIIDSIGDYYACAQIARVPSPPVHAVNRGLFIEGTCSFFNALLGAGHATTTYGGNIGIIGMTKVASRRVFQVLGLIYIFFGIMGKVGALFITIPYPVLGGVQLLSFGIEELTSALRMMLRNPTFVGGALACFLDNTIPGTLEERGITTWMPDLAEDSVKKSKQFLKEQDKVYGFSFLPKNITDSWLFAVVPFLPSGRHLKLVEEEDEEEGMELENDPDNDKDLTKA</sequence>
<comment type="subcellular location">
    <subcellularLocation>
        <location evidence="1">Membrane</location>
        <topology evidence="1">Multi-pass membrane protein</topology>
    </subcellularLocation>
</comment>
<feature type="compositionally biased region" description="Acidic residues" evidence="6">
    <location>
        <begin position="125"/>
        <end position="136"/>
    </location>
</feature>
<comment type="similarity">
    <text evidence="2">Belongs to the nucleobase:cation symporter-2 (NCS2) (TC 2.A.40) family.</text>
</comment>
<gene>
    <name evidence="8" type="ORF">OCTVUL_1B005858</name>
</gene>
<dbReference type="AlphaFoldDB" id="A0AA36BR15"/>
<dbReference type="GO" id="GO:0016020">
    <property type="term" value="C:membrane"/>
    <property type="evidence" value="ECO:0007669"/>
    <property type="project" value="UniProtKB-SubCell"/>
</dbReference>
<dbReference type="Pfam" id="PF00860">
    <property type="entry name" value="Xan_ur_permease"/>
    <property type="match status" value="1"/>
</dbReference>
<dbReference type="InterPro" id="IPR006043">
    <property type="entry name" value="NCS2"/>
</dbReference>
<dbReference type="PANTHER" id="PTHR11119">
    <property type="entry name" value="XANTHINE-URACIL / VITAMIN C PERMEASE FAMILY MEMBER"/>
    <property type="match status" value="1"/>
</dbReference>
<evidence type="ECO:0000256" key="4">
    <source>
        <dbReference type="ARBA" id="ARBA00022989"/>
    </source>
</evidence>
<feature type="transmembrane region" description="Helical" evidence="7">
    <location>
        <begin position="333"/>
        <end position="354"/>
    </location>
</feature>
<feature type="region of interest" description="Disordered" evidence="6">
    <location>
        <begin position="1"/>
        <end position="140"/>
    </location>
</feature>
<evidence type="ECO:0000256" key="6">
    <source>
        <dbReference type="SAM" id="MobiDB-lite"/>
    </source>
</evidence>
<reference evidence="8" key="1">
    <citation type="submission" date="2023-08" db="EMBL/GenBank/DDBJ databases">
        <authorList>
            <person name="Alioto T."/>
            <person name="Alioto T."/>
            <person name="Gomez Garrido J."/>
        </authorList>
    </citation>
    <scope>NUCLEOTIDE SEQUENCE</scope>
</reference>
<feature type="transmembrane region" description="Helical" evidence="7">
    <location>
        <begin position="409"/>
        <end position="432"/>
    </location>
</feature>